<dbReference type="Pfam" id="PF07980">
    <property type="entry name" value="SusD_RagB"/>
    <property type="match status" value="1"/>
</dbReference>
<feature type="compositionally biased region" description="Polar residues" evidence="6">
    <location>
        <begin position="77"/>
        <end position="87"/>
    </location>
</feature>
<dbReference type="InterPro" id="IPR012944">
    <property type="entry name" value="SusD_RagB_dom"/>
</dbReference>
<dbReference type="EMBL" id="CP003349">
    <property type="protein sequence ID" value="AFD05450.1"/>
    <property type="molecule type" value="Genomic_DNA"/>
</dbReference>
<feature type="domain" description="RagB/SusD" evidence="7">
    <location>
        <begin position="351"/>
        <end position="473"/>
    </location>
</feature>
<dbReference type="InterPro" id="IPR033985">
    <property type="entry name" value="SusD-like_N"/>
</dbReference>
<feature type="domain" description="SusD-like N-terminal" evidence="8">
    <location>
        <begin position="73"/>
        <end position="227"/>
    </location>
</feature>
<accession>H8KSZ0</accession>
<evidence type="ECO:0000256" key="3">
    <source>
        <dbReference type="ARBA" id="ARBA00022729"/>
    </source>
</evidence>
<dbReference type="RefSeq" id="WP_014678678.1">
    <property type="nucleotide sequence ID" value="NC_017770.1"/>
</dbReference>
<evidence type="ECO:0000256" key="4">
    <source>
        <dbReference type="ARBA" id="ARBA00023136"/>
    </source>
</evidence>
<comment type="subcellular location">
    <subcellularLocation>
        <location evidence="1">Cell outer membrane</location>
    </subcellularLocation>
</comment>
<feature type="region of interest" description="Disordered" evidence="6">
    <location>
        <begin position="76"/>
        <end position="96"/>
    </location>
</feature>
<dbReference type="HOGENOM" id="CLU_015553_1_4_10"/>
<dbReference type="CDD" id="cd08977">
    <property type="entry name" value="SusD"/>
    <property type="match status" value="1"/>
</dbReference>
<keyword evidence="4" id="KW-0472">Membrane</keyword>
<proteinExistence type="inferred from homology"/>
<comment type="similarity">
    <text evidence="2">Belongs to the SusD family.</text>
</comment>
<dbReference type="SUPFAM" id="SSF48452">
    <property type="entry name" value="TPR-like"/>
    <property type="match status" value="1"/>
</dbReference>
<dbReference type="eggNOG" id="COG0446">
    <property type="taxonomic scope" value="Bacteria"/>
</dbReference>
<dbReference type="GO" id="GO:0009279">
    <property type="term" value="C:cell outer membrane"/>
    <property type="evidence" value="ECO:0007669"/>
    <property type="project" value="UniProtKB-SubCell"/>
</dbReference>
<organism evidence="9 10">
    <name type="scientific">Solitalea canadensis (strain ATCC 29591 / DSM 3403 / JCM 21819 / LMG 8368 / NBRC 15130 / NCIMB 12057 / USAM 9D)</name>
    <name type="common">Flexibacter canadensis</name>
    <dbReference type="NCBI Taxonomy" id="929556"/>
    <lineage>
        <taxon>Bacteria</taxon>
        <taxon>Pseudomonadati</taxon>
        <taxon>Bacteroidota</taxon>
        <taxon>Sphingobacteriia</taxon>
        <taxon>Sphingobacteriales</taxon>
        <taxon>Sphingobacteriaceae</taxon>
        <taxon>Solitalea</taxon>
    </lineage>
</organism>
<protein>
    <submittedName>
        <fullName evidence="9">RagB/SusD family protein</fullName>
    </submittedName>
</protein>
<evidence type="ECO:0000313" key="9">
    <source>
        <dbReference type="EMBL" id="AFD05450.1"/>
    </source>
</evidence>
<evidence type="ECO:0000259" key="8">
    <source>
        <dbReference type="Pfam" id="PF14322"/>
    </source>
</evidence>
<keyword evidence="5" id="KW-0998">Cell outer membrane</keyword>
<dbReference type="PROSITE" id="PS51257">
    <property type="entry name" value="PROKAR_LIPOPROTEIN"/>
    <property type="match status" value="1"/>
</dbReference>
<evidence type="ECO:0000259" key="7">
    <source>
        <dbReference type="Pfam" id="PF07980"/>
    </source>
</evidence>
<keyword evidence="10" id="KW-1185">Reference proteome</keyword>
<dbReference type="AlphaFoldDB" id="H8KSZ0"/>
<dbReference type="Gene3D" id="1.25.40.390">
    <property type="match status" value="1"/>
</dbReference>
<evidence type="ECO:0000256" key="1">
    <source>
        <dbReference type="ARBA" id="ARBA00004442"/>
    </source>
</evidence>
<dbReference type="InterPro" id="IPR011990">
    <property type="entry name" value="TPR-like_helical_dom_sf"/>
</dbReference>
<gene>
    <name evidence="9" type="ordered locus">Solca_0307</name>
</gene>
<evidence type="ECO:0000256" key="6">
    <source>
        <dbReference type="SAM" id="MobiDB-lite"/>
    </source>
</evidence>
<keyword evidence="3" id="KW-0732">Signal</keyword>
<name>H8KSZ0_SOLCM</name>
<dbReference type="KEGG" id="scn:Solca_0307"/>
<dbReference type="OrthoDB" id="618454at2"/>
<dbReference type="Pfam" id="PF14322">
    <property type="entry name" value="SusD-like_3"/>
    <property type="match status" value="1"/>
</dbReference>
<evidence type="ECO:0000313" key="10">
    <source>
        <dbReference type="Proteomes" id="UP000007590"/>
    </source>
</evidence>
<sequence>MKISNIKYILLGTTLLTLASCGNDFLDQPISGKLSKDEFYKTDQDASQALIAVYDMSGADYYQAWSSKYMVKEMPSDDSNAGGSNAGDQPGYQSLDKMATLDPTNGNVGLTWKISYFTIYRANLVINKVQAETNVRKRIIAEAKALRAFTYFDLVALWGDVPLILNEVDPANYTTITRAPKADVYAQIEKDLTEAIADLPLKSEYSAADKFRFSKGAAQALLGKVYLFEEKWPEAVTQFESVISSGQYGLEVSVAKVFSPSGEFGKESLFESSFVSSEKYGWGNFPWGSQPESNIHVQLMGPRSDFYTKAPADSLLGGWGFNTPKKKLYDAFVAAGDSARRVNTIMSDVELKKAGGDWTAPNAYDYEGYFQRKYGTFQQQTGPEANELNYSTNFRLIRYADVLLMAAEAQYRNGNPGKSQQYLNMVRNRSKLASITPSGTDLFNAIVRERQLELAFEGFRFLDLVRWGMAPTELADEGFVAGKNEVLPIPINEVRTAGLVQNPKY</sequence>
<evidence type="ECO:0000256" key="2">
    <source>
        <dbReference type="ARBA" id="ARBA00006275"/>
    </source>
</evidence>
<dbReference type="Proteomes" id="UP000007590">
    <property type="component" value="Chromosome"/>
</dbReference>
<evidence type="ECO:0000256" key="5">
    <source>
        <dbReference type="ARBA" id="ARBA00023237"/>
    </source>
</evidence>
<reference evidence="9" key="1">
    <citation type="submission" date="2012-02" db="EMBL/GenBank/DDBJ databases">
        <title>The complete genome of Solitalea canadensis DSM 3403.</title>
        <authorList>
            <consortium name="US DOE Joint Genome Institute (JGI-PGF)"/>
            <person name="Lucas S."/>
            <person name="Copeland A."/>
            <person name="Lapidus A."/>
            <person name="Glavina del Rio T."/>
            <person name="Dalin E."/>
            <person name="Tice H."/>
            <person name="Bruce D."/>
            <person name="Goodwin L."/>
            <person name="Pitluck S."/>
            <person name="Peters L."/>
            <person name="Ovchinnikova G."/>
            <person name="Lu M."/>
            <person name="Kyrpides N."/>
            <person name="Mavromatis K."/>
            <person name="Ivanova N."/>
            <person name="Brettin T."/>
            <person name="Detter J.C."/>
            <person name="Han C."/>
            <person name="Larimer F."/>
            <person name="Land M."/>
            <person name="Hauser L."/>
            <person name="Markowitz V."/>
            <person name="Cheng J.-F."/>
            <person name="Hugenholtz P."/>
            <person name="Woyke T."/>
            <person name="Wu D."/>
            <person name="Spring S."/>
            <person name="Schroeder M."/>
            <person name="Kopitz M."/>
            <person name="Brambilla E."/>
            <person name="Klenk H.-P."/>
            <person name="Eisen J.A."/>
        </authorList>
    </citation>
    <scope>NUCLEOTIDE SEQUENCE</scope>
    <source>
        <strain evidence="9">DSM 3403</strain>
    </source>
</reference>
<dbReference type="STRING" id="929556.Solca_0307"/>